<gene>
    <name evidence="1" type="ORF">DV711_08275</name>
</gene>
<protein>
    <submittedName>
        <fullName evidence="1">Uncharacterized protein</fullName>
    </submittedName>
</protein>
<dbReference type="RefSeq" id="WP_114695209.1">
    <property type="nucleotide sequence ID" value="NZ_QQOH01000002.1"/>
</dbReference>
<accession>A0A369WLN7</accession>
<dbReference type="AlphaFoldDB" id="A0A369WLN7"/>
<proteinExistence type="predicted"/>
<reference evidence="1 2" key="1">
    <citation type="submission" date="2018-07" db="EMBL/GenBank/DDBJ databases">
        <title>Motiliproteus coralliicola sp. nov., a bacterium isolated from Coral.</title>
        <authorList>
            <person name="Wang G."/>
        </authorList>
    </citation>
    <scope>NUCLEOTIDE SEQUENCE [LARGE SCALE GENOMIC DNA]</scope>
    <source>
        <strain evidence="1 2">C34</strain>
    </source>
</reference>
<evidence type="ECO:0000313" key="2">
    <source>
        <dbReference type="Proteomes" id="UP000253769"/>
    </source>
</evidence>
<sequence>MLNVDAIYENLNSSIDSIKGDGLDHQYHYGCLLLSAVLLNKPIEKWLFLIDQQVNSLVKYGTSDFVIESLTIAYEYKKETRILKLIDRIQGSCSYKLPKYAAMDYKYLYFINNGQFDNINKEVFYDKKSGLVFDSVGINGLGVPDLVYHCRNIEILIKADIPELKDIINRGVSFILSIISEGSGGLFFGRSQNSAYGYASLYYILCTLEVNDEVLKKKIELHKDDIERILTNYIITGDCVGLNIAASNGRVACDSYMYQHVYASFFLSRYLLVEKGHFKPFLFKYVDINFENYFQFEAISNDAKLVKLTNSIPYQSKIYPNDHRYKIKLQAMITPEREISFVPYFSNAITPFDSPFQKIKNKIFHKIFSFLYSKFGYLYGLFGKRYSINVGDDPSCSFFINEHKIYLRPYVGSSRFFGFIPVKLTDLIGDNMAVLCKFRVPTSTGLELYAVVMIWRCNEIS</sequence>
<dbReference type="Proteomes" id="UP000253769">
    <property type="component" value="Unassembled WGS sequence"/>
</dbReference>
<dbReference type="EMBL" id="QQOH01000002">
    <property type="protein sequence ID" value="RDE22577.1"/>
    <property type="molecule type" value="Genomic_DNA"/>
</dbReference>
<dbReference type="OrthoDB" id="9919879at2"/>
<name>A0A369WLN7_9GAMM</name>
<evidence type="ECO:0000313" key="1">
    <source>
        <dbReference type="EMBL" id="RDE22577.1"/>
    </source>
</evidence>
<keyword evidence="2" id="KW-1185">Reference proteome</keyword>
<comment type="caution">
    <text evidence="1">The sequence shown here is derived from an EMBL/GenBank/DDBJ whole genome shotgun (WGS) entry which is preliminary data.</text>
</comment>
<organism evidence="1 2">
    <name type="scientific">Motiliproteus coralliicola</name>
    <dbReference type="NCBI Taxonomy" id="2283196"/>
    <lineage>
        <taxon>Bacteria</taxon>
        <taxon>Pseudomonadati</taxon>
        <taxon>Pseudomonadota</taxon>
        <taxon>Gammaproteobacteria</taxon>
        <taxon>Oceanospirillales</taxon>
        <taxon>Oceanospirillaceae</taxon>
        <taxon>Motiliproteus</taxon>
    </lineage>
</organism>